<feature type="non-terminal residue" evidence="1">
    <location>
        <position position="1"/>
    </location>
</feature>
<comment type="caution">
    <text evidence="1">The sequence shown here is derived from an EMBL/GenBank/DDBJ whole genome shotgun (WGS) entry which is preliminary data.</text>
</comment>
<organism evidence="1">
    <name type="scientific">marine sediment metagenome</name>
    <dbReference type="NCBI Taxonomy" id="412755"/>
    <lineage>
        <taxon>unclassified sequences</taxon>
        <taxon>metagenomes</taxon>
        <taxon>ecological metagenomes</taxon>
    </lineage>
</organism>
<reference evidence="1" key="1">
    <citation type="journal article" date="2014" name="Front. Microbiol.">
        <title>High frequency of phylogenetically diverse reductive dehalogenase-homologous genes in deep subseafloor sedimentary metagenomes.</title>
        <authorList>
            <person name="Kawai M."/>
            <person name="Futagami T."/>
            <person name="Toyoda A."/>
            <person name="Takaki Y."/>
            <person name="Nishi S."/>
            <person name="Hori S."/>
            <person name="Arai W."/>
            <person name="Tsubouchi T."/>
            <person name="Morono Y."/>
            <person name="Uchiyama I."/>
            <person name="Ito T."/>
            <person name="Fujiyama A."/>
            <person name="Inagaki F."/>
            <person name="Takami H."/>
        </authorList>
    </citation>
    <scope>NUCLEOTIDE SEQUENCE</scope>
    <source>
        <strain evidence="1">Expedition CK06-06</strain>
    </source>
</reference>
<accession>X0XS44</accession>
<evidence type="ECO:0000313" key="1">
    <source>
        <dbReference type="EMBL" id="GAG46070.1"/>
    </source>
</evidence>
<dbReference type="InterPro" id="IPR029063">
    <property type="entry name" value="SAM-dependent_MTases_sf"/>
</dbReference>
<sequence length="140" mass="16338">VLEWLPDLQRWAQLVARYLKPGGKFYMVEFHPFVGMLDDDVGQRIEYDYFFSPEPIRSEEQGSYADPEADFSHTSYVWAHSLGETVTALISAGLRLEFLHEFPYSVYNCWRFLEESAPGEYEIVDSKHAMPLMFSIRATR</sequence>
<dbReference type="EMBL" id="BARS01054150">
    <property type="protein sequence ID" value="GAG46070.1"/>
    <property type="molecule type" value="Genomic_DNA"/>
</dbReference>
<evidence type="ECO:0008006" key="2">
    <source>
        <dbReference type="Google" id="ProtNLM"/>
    </source>
</evidence>
<gene>
    <name evidence="1" type="ORF">S01H1_80221</name>
</gene>
<dbReference type="Gene3D" id="3.40.50.150">
    <property type="entry name" value="Vaccinia Virus protein VP39"/>
    <property type="match status" value="1"/>
</dbReference>
<dbReference type="AlphaFoldDB" id="X0XS44"/>
<name>X0XS44_9ZZZZ</name>
<dbReference type="SUPFAM" id="SSF53335">
    <property type="entry name" value="S-adenosyl-L-methionine-dependent methyltransferases"/>
    <property type="match status" value="1"/>
</dbReference>
<protein>
    <recommendedName>
        <fullName evidence="2">Methyltransferase type 11 domain-containing protein</fullName>
    </recommendedName>
</protein>
<proteinExistence type="predicted"/>